<name>A0ABS2XT25_POLSP</name>
<keyword evidence="3" id="KW-0106">Calcium</keyword>
<evidence type="ECO:0000256" key="1">
    <source>
        <dbReference type="ARBA" id="ARBA00022729"/>
    </source>
</evidence>
<gene>
    <name evidence="5" type="primary">Gpr98_0</name>
    <name evidence="5" type="ORF">GTO93_0008132</name>
</gene>
<dbReference type="Proteomes" id="UP001166093">
    <property type="component" value="Unassembled WGS sequence"/>
</dbReference>
<keyword evidence="1" id="KW-0732">Signal</keyword>
<dbReference type="EMBL" id="JAAWVQ010068484">
    <property type="protein sequence ID" value="MBN3277274.1"/>
    <property type="molecule type" value="Genomic_DNA"/>
</dbReference>
<sequence>MLSFKSALPGVRLGSPNTATVTILSNDNAFGIISFNMSFLITVNEPRGSSQFVPLCLIREKGTYGNVTVNFEITGDPNPAEEDLSPAKGNITLPPGRVTVVYRLLIRYDQIPEDDEIFTIALTSIEGGAVINLNHSSVRIRINKNDSQVKFTQSEFVVPEIAGVITVPVTRGENEQDSVIGSDSEEVSISYMIVTGNSTASALLTSDFVDLQPNRTVVFSP</sequence>
<dbReference type="InterPro" id="IPR026919">
    <property type="entry name" value="ADGRV1"/>
</dbReference>
<dbReference type="PANTHER" id="PTHR46682">
    <property type="entry name" value="ADHESION G-PROTEIN COUPLED RECEPTOR V1"/>
    <property type="match status" value="1"/>
</dbReference>
<keyword evidence="2" id="KW-0677">Repeat</keyword>
<evidence type="ECO:0000256" key="3">
    <source>
        <dbReference type="ARBA" id="ARBA00022837"/>
    </source>
</evidence>
<dbReference type="Gene3D" id="2.60.40.2030">
    <property type="match status" value="1"/>
</dbReference>
<dbReference type="InterPro" id="IPR038081">
    <property type="entry name" value="CalX-like_sf"/>
</dbReference>
<organism evidence="5 6">
    <name type="scientific">Polyodon spathula</name>
    <name type="common">North American paddlefish</name>
    <name type="synonym">Squalus spathula</name>
    <dbReference type="NCBI Taxonomy" id="7913"/>
    <lineage>
        <taxon>Eukaryota</taxon>
        <taxon>Metazoa</taxon>
        <taxon>Chordata</taxon>
        <taxon>Craniata</taxon>
        <taxon>Vertebrata</taxon>
        <taxon>Euteleostomi</taxon>
        <taxon>Actinopterygii</taxon>
        <taxon>Chondrostei</taxon>
        <taxon>Acipenseriformes</taxon>
        <taxon>Polyodontidae</taxon>
        <taxon>Polyodon</taxon>
    </lineage>
</organism>
<keyword evidence="6" id="KW-1185">Reference proteome</keyword>
<dbReference type="SUPFAM" id="SSF141072">
    <property type="entry name" value="CalX-like"/>
    <property type="match status" value="2"/>
</dbReference>
<proteinExistence type="predicted"/>
<reference evidence="5" key="1">
    <citation type="journal article" date="2021" name="Cell">
        <title>Tracing the genetic footprints of vertebrate landing in non-teleost ray-finned fishes.</title>
        <authorList>
            <person name="Bi X."/>
            <person name="Wang K."/>
            <person name="Yang L."/>
            <person name="Pan H."/>
            <person name="Jiang H."/>
            <person name="Wei Q."/>
            <person name="Fang M."/>
            <person name="Yu H."/>
            <person name="Zhu C."/>
            <person name="Cai Y."/>
            <person name="He Y."/>
            <person name="Gan X."/>
            <person name="Zeng H."/>
            <person name="Yu D."/>
            <person name="Zhu Y."/>
            <person name="Jiang H."/>
            <person name="Qiu Q."/>
            <person name="Yang H."/>
            <person name="Zhang Y.E."/>
            <person name="Wang W."/>
            <person name="Zhu M."/>
            <person name="He S."/>
            <person name="Zhang G."/>
        </authorList>
    </citation>
    <scope>NUCLEOTIDE SEQUENCE</scope>
    <source>
        <strain evidence="5">Pddl_001</strain>
    </source>
</reference>
<dbReference type="PANTHER" id="PTHR46682:SF1">
    <property type="entry name" value="ADHESION G-PROTEIN COUPLED RECEPTOR V1"/>
    <property type="match status" value="1"/>
</dbReference>
<evidence type="ECO:0000313" key="5">
    <source>
        <dbReference type="EMBL" id="MBN3277274.1"/>
    </source>
</evidence>
<feature type="domain" description="Calx-beta" evidence="4">
    <location>
        <begin position="147"/>
        <end position="210"/>
    </location>
</feature>
<protein>
    <submittedName>
        <fullName evidence="5">GPR98 protein</fullName>
    </submittedName>
</protein>
<dbReference type="InterPro" id="IPR003644">
    <property type="entry name" value="Calx_beta"/>
</dbReference>
<comment type="caution">
    <text evidence="5">The sequence shown here is derived from an EMBL/GenBank/DDBJ whole genome shotgun (WGS) entry which is preliminary data.</text>
</comment>
<accession>A0ABS2XT25</accession>
<feature type="domain" description="Calx-beta" evidence="4">
    <location>
        <begin position="41"/>
        <end position="128"/>
    </location>
</feature>
<dbReference type="Pfam" id="PF03160">
    <property type="entry name" value="Calx-beta"/>
    <property type="match status" value="2"/>
</dbReference>
<evidence type="ECO:0000256" key="2">
    <source>
        <dbReference type="ARBA" id="ARBA00022737"/>
    </source>
</evidence>
<evidence type="ECO:0000313" key="6">
    <source>
        <dbReference type="Proteomes" id="UP001166093"/>
    </source>
</evidence>
<feature type="non-terminal residue" evidence="5">
    <location>
        <position position="1"/>
    </location>
</feature>
<feature type="non-terminal residue" evidence="5">
    <location>
        <position position="221"/>
    </location>
</feature>
<evidence type="ECO:0000259" key="4">
    <source>
        <dbReference type="Pfam" id="PF03160"/>
    </source>
</evidence>